<dbReference type="Pfam" id="PF12710">
    <property type="entry name" value="HAD"/>
    <property type="match status" value="1"/>
</dbReference>
<dbReference type="STRING" id="1261.HMPREF3195_00476"/>
<evidence type="ECO:0000256" key="11">
    <source>
        <dbReference type="ARBA" id="ARBA00048523"/>
    </source>
</evidence>
<protein>
    <recommendedName>
        <fullName evidence="4">phosphoserine phosphatase</fullName>
        <ecNumber evidence="4">3.1.3.3</ecNumber>
    </recommendedName>
</protein>
<dbReference type="InterPro" id="IPR036412">
    <property type="entry name" value="HAD-like_sf"/>
</dbReference>
<evidence type="ECO:0000256" key="7">
    <source>
        <dbReference type="ARBA" id="ARBA00022801"/>
    </source>
</evidence>
<evidence type="ECO:0000256" key="8">
    <source>
        <dbReference type="ARBA" id="ARBA00022842"/>
    </source>
</evidence>
<dbReference type="GO" id="GO:0036424">
    <property type="term" value="F:L-phosphoserine phosphatase activity"/>
    <property type="evidence" value="ECO:0007669"/>
    <property type="project" value="TreeGrafter"/>
</dbReference>
<dbReference type="GO" id="GO:0006564">
    <property type="term" value="P:L-serine biosynthetic process"/>
    <property type="evidence" value="ECO:0007669"/>
    <property type="project" value="UniProtKB-KW"/>
</dbReference>
<dbReference type="GO" id="GO:0000287">
    <property type="term" value="F:magnesium ion binding"/>
    <property type="evidence" value="ECO:0007669"/>
    <property type="project" value="TreeGrafter"/>
</dbReference>
<organism evidence="12 13">
    <name type="scientific">Peptostreptococcus anaerobius</name>
    <dbReference type="NCBI Taxonomy" id="1261"/>
    <lineage>
        <taxon>Bacteria</taxon>
        <taxon>Bacillati</taxon>
        <taxon>Bacillota</taxon>
        <taxon>Clostridia</taxon>
        <taxon>Peptostreptococcales</taxon>
        <taxon>Peptostreptococcaceae</taxon>
        <taxon>Peptostreptococcus</taxon>
    </lineage>
</organism>
<dbReference type="EMBL" id="LSQZ01000016">
    <property type="protein sequence ID" value="KXI13878.1"/>
    <property type="molecule type" value="Genomic_DNA"/>
</dbReference>
<dbReference type="InterPro" id="IPR023214">
    <property type="entry name" value="HAD_sf"/>
</dbReference>
<evidence type="ECO:0000256" key="9">
    <source>
        <dbReference type="ARBA" id="ARBA00023299"/>
    </source>
</evidence>
<dbReference type="PANTHER" id="PTHR43344">
    <property type="entry name" value="PHOSPHOSERINE PHOSPHATASE"/>
    <property type="match status" value="1"/>
</dbReference>
<dbReference type="RefSeq" id="WP_061101667.1">
    <property type="nucleotide sequence ID" value="NZ_KQ961792.1"/>
</dbReference>
<evidence type="ECO:0000256" key="6">
    <source>
        <dbReference type="ARBA" id="ARBA00022723"/>
    </source>
</evidence>
<gene>
    <name evidence="12" type="ORF">HMPREF3195_00476</name>
</gene>
<evidence type="ECO:0000256" key="3">
    <source>
        <dbReference type="ARBA" id="ARBA00009184"/>
    </source>
</evidence>
<keyword evidence="9" id="KW-0718">Serine biosynthesis</keyword>
<evidence type="ECO:0000256" key="10">
    <source>
        <dbReference type="ARBA" id="ARBA00048138"/>
    </source>
</evidence>
<dbReference type="eggNOG" id="COG0560">
    <property type="taxonomic scope" value="Bacteria"/>
</dbReference>
<proteinExistence type="inferred from homology"/>
<evidence type="ECO:0000256" key="1">
    <source>
        <dbReference type="ARBA" id="ARBA00001946"/>
    </source>
</evidence>
<comment type="cofactor">
    <cofactor evidence="1">
        <name>Mg(2+)</name>
        <dbReference type="ChEBI" id="CHEBI:18420"/>
    </cofactor>
</comment>
<keyword evidence="5" id="KW-0028">Amino-acid biosynthesis</keyword>
<comment type="pathway">
    <text evidence="2">Amino-acid biosynthesis; L-serine biosynthesis; L-serine from 3-phospho-D-glycerate: step 3/3.</text>
</comment>
<dbReference type="AlphaFoldDB" id="A0A135YWU5"/>
<evidence type="ECO:0000256" key="5">
    <source>
        <dbReference type="ARBA" id="ARBA00022605"/>
    </source>
</evidence>
<evidence type="ECO:0000313" key="13">
    <source>
        <dbReference type="Proteomes" id="UP000070326"/>
    </source>
</evidence>
<evidence type="ECO:0000256" key="4">
    <source>
        <dbReference type="ARBA" id="ARBA00012640"/>
    </source>
</evidence>
<reference evidence="12 13" key="1">
    <citation type="submission" date="2016-02" db="EMBL/GenBank/DDBJ databases">
        <authorList>
            <person name="Wen L."/>
            <person name="He K."/>
            <person name="Yang H."/>
        </authorList>
    </citation>
    <scope>NUCLEOTIDE SEQUENCE [LARGE SCALE GENOMIC DNA]</scope>
    <source>
        <strain evidence="12 13">MJR8628A</strain>
    </source>
</reference>
<dbReference type="Gene3D" id="3.40.50.1000">
    <property type="entry name" value="HAD superfamily/HAD-like"/>
    <property type="match status" value="1"/>
</dbReference>
<dbReference type="NCBIfam" id="TIGR01490">
    <property type="entry name" value="HAD-SF-IB-hyp1"/>
    <property type="match status" value="1"/>
</dbReference>
<keyword evidence="8" id="KW-0460">Magnesium</keyword>
<comment type="caution">
    <text evidence="12">The sequence shown here is derived from an EMBL/GenBank/DDBJ whole genome shotgun (WGS) entry which is preliminary data.</text>
</comment>
<comment type="catalytic activity">
    <reaction evidence="10">
        <text>O-phospho-L-serine + H2O = L-serine + phosphate</text>
        <dbReference type="Rhea" id="RHEA:21208"/>
        <dbReference type="ChEBI" id="CHEBI:15377"/>
        <dbReference type="ChEBI" id="CHEBI:33384"/>
        <dbReference type="ChEBI" id="CHEBI:43474"/>
        <dbReference type="ChEBI" id="CHEBI:57524"/>
        <dbReference type="EC" id="3.1.3.3"/>
    </reaction>
</comment>
<dbReference type="InterPro" id="IPR050582">
    <property type="entry name" value="HAD-like_SerB"/>
</dbReference>
<name>A0A135YWU5_9FIRM</name>
<comment type="catalytic activity">
    <reaction evidence="11">
        <text>O-phospho-D-serine + H2O = D-serine + phosphate</text>
        <dbReference type="Rhea" id="RHEA:24873"/>
        <dbReference type="ChEBI" id="CHEBI:15377"/>
        <dbReference type="ChEBI" id="CHEBI:35247"/>
        <dbReference type="ChEBI" id="CHEBI:43474"/>
        <dbReference type="ChEBI" id="CHEBI:58680"/>
        <dbReference type="EC" id="3.1.3.3"/>
    </reaction>
</comment>
<evidence type="ECO:0000256" key="2">
    <source>
        <dbReference type="ARBA" id="ARBA00005135"/>
    </source>
</evidence>
<dbReference type="NCBIfam" id="TIGR01488">
    <property type="entry name" value="HAD-SF-IB"/>
    <property type="match status" value="1"/>
</dbReference>
<sequence length="243" mass="28336">MGNIAAFFDIDGTLYRDSLLIEHFKKLIKYDVVEEEKWSDSLSSTYNNWDKRQGNYDDYIHEISDQYIDVIRGLDQLVLDFTSDQVIRLKSDRVYRYTRSQINWHNSQGHKLIFISGSPDYLVCRMAKKYEVDDWVGSTYENKDGILTGNVTPMWDSHSKDRAIDEFIKKYDIDMENSYAYGDTNGDFCMLKRVGNPIAINPSRELLNKISQDGDLSKKAKIMVERKDVIYELKPGVNHIDNL</sequence>
<comment type="similarity">
    <text evidence="3">Belongs to the HAD-like hydrolase superfamily. SerB family.</text>
</comment>
<accession>A0A135YWU5</accession>
<dbReference type="PATRIC" id="fig|1261.5.peg.483"/>
<dbReference type="Proteomes" id="UP000070326">
    <property type="component" value="Unassembled WGS sequence"/>
</dbReference>
<evidence type="ECO:0000313" key="12">
    <source>
        <dbReference type="EMBL" id="KXI13878.1"/>
    </source>
</evidence>
<dbReference type="GO" id="GO:0005737">
    <property type="term" value="C:cytoplasm"/>
    <property type="evidence" value="ECO:0007669"/>
    <property type="project" value="TreeGrafter"/>
</dbReference>
<dbReference type="InterPro" id="IPR006385">
    <property type="entry name" value="HAD_hydro_SerB1"/>
</dbReference>
<dbReference type="SUPFAM" id="SSF56784">
    <property type="entry name" value="HAD-like"/>
    <property type="match status" value="1"/>
</dbReference>
<dbReference type="CDD" id="cd02612">
    <property type="entry name" value="HAD_PGPPase"/>
    <property type="match status" value="1"/>
</dbReference>
<keyword evidence="6" id="KW-0479">Metal-binding</keyword>
<dbReference type="EC" id="3.1.3.3" evidence="4"/>
<dbReference type="PANTHER" id="PTHR43344:SF2">
    <property type="entry name" value="PHOSPHOSERINE PHOSPHATASE"/>
    <property type="match status" value="1"/>
</dbReference>
<keyword evidence="7 12" id="KW-0378">Hydrolase</keyword>